<organism evidence="2">
    <name type="scientific">Anthurium amnicola</name>
    <dbReference type="NCBI Taxonomy" id="1678845"/>
    <lineage>
        <taxon>Eukaryota</taxon>
        <taxon>Viridiplantae</taxon>
        <taxon>Streptophyta</taxon>
        <taxon>Embryophyta</taxon>
        <taxon>Tracheophyta</taxon>
        <taxon>Spermatophyta</taxon>
        <taxon>Magnoliopsida</taxon>
        <taxon>Liliopsida</taxon>
        <taxon>Araceae</taxon>
        <taxon>Pothoideae</taxon>
        <taxon>Potheae</taxon>
        <taxon>Anthurium</taxon>
    </lineage>
</organism>
<name>A0A1D1Y037_9ARAE</name>
<evidence type="ECO:0000313" key="2">
    <source>
        <dbReference type="EMBL" id="JAT48003.1"/>
    </source>
</evidence>
<sequence>GVTPRYMFASPTLLSSPSGHVMLVPDLLLPPLASPRSLAAGSRRGARRNGVSRPPGPRTGAPDRLLRVPPDRRPPGARPASGEPPGSPPASRRRLRGGAAAGQAPAQRHGPAEPGARPRGDAAGEHGGGPDQGGRGGVRQGRAAAAAAGRGPRGLRAPLLPVQLGEFEQGGEGDELGITQLLSLSRSQQQERTQQGTAGWMKPRINASSSSKPLLPTISRFIDASPKQ</sequence>
<feature type="compositionally biased region" description="Low complexity" evidence="1">
    <location>
        <begin position="97"/>
        <end position="109"/>
    </location>
</feature>
<evidence type="ECO:0000256" key="1">
    <source>
        <dbReference type="SAM" id="MobiDB-lite"/>
    </source>
</evidence>
<dbReference type="EMBL" id="GDJX01019933">
    <property type="protein sequence ID" value="JAT48003.1"/>
    <property type="molecule type" value="Transcribed_RNA"/>
</dbReference>
<feature type="region of interest" description="Disordered" evidence="1">
    <location>
        <begin position="31"/>
        <end position="157"/>
    </location>
</feature>
<dbReference type="AlphaFoldDB" id="A0A1D1Y037"/>
<gene>
    <name evidence="2" type="ORF">g.14919</name>
</gene>
<feature type="compositionally biased region" description="Low complexity" evidence="1">
    <location>
        <begin position="185"/>
        <end position="195"/>
    </location>
</feature>
<feature type="compositionally biased region" description="Low complexity" evidence="1">
    <location>
        <begin position="31"/>
        <end position="53"/>
    </location>
</feature>
<accession>A0A1D1Y037</accession>
<feature type="region of interest" description="Disordered" evidence="1">
    <location>
        <begin position="185"/>
        <end position="228"/>
    </location>
</feature>
<feature type="compositionally biased region" description="Gly residues" evidence="1">
    <location>
        <begin position="125"/>
        <end position="139"/>
    </location>
</feature>
<reference evidence="2" key="1">
    <citation type="submission" date="2015-07" db="EMBL/GenBank/DDBJ databases">
        <title>Transcriptome Assembly of Anthurium amnicola.</title>
        <authorList>
            <person name="Suzuki J."/>
        </authorList>
    </citation>
    <scope>NUCLEOTIDE SEQUENCE</scope>
</reference>
<feature type="non-terminal residue" evidence="2">
    <location>
        <position position="1"/>
    </location>
</feature>
<protein>
    <submittedName>
        <fullName evidence="2">Uncharacterized protein</fullName>
    </submittedName>
</protein>
<proteinExistence type="predicted"/>
<feature type="compositionally biased region" description="Low complexity" evidence="1">
    <location>
        <begin position="140"/>
        <end position="157"/>
    </location>
</feature>
<feature type="compositionally biased region" description="Basic and acidic residues" evidence="1">
    <location>
        <begin position="64"/>
        <end position="74"/>
    </location>
</feature>